<dbReference type="Proteomes" id="UP001295740">
    <property type="component" value="Unassembled WGS sequence"/>
</dbReference>
<feature type="transmembrane region" description="Helical" evidence="1">
    <location>
        <begin position="80"/>
        <end position="101"/>
    </location>
</feature>
<keyword evidence="3" id="KW-1185">Reference proteome</keyword>
<evidence type="ECO:0000313" key="3">
    <source>
        <dbReference type="Proteomes" id="UP001295740"/>
    </source>
</evidence>
<keyword evidence="1" id="KW-1133">Transmembrane helix</keyword>
<keyword evidence="1" id="KW-0472">Membrane</keyword>
<dbReference type="EMBL" id="CAUWAG010000020">
    <property type="protein sequence ID" value="CAJ2513988.1"/>
    <property type="molecule type" value="Genomic_DNA"/>
</dbReference>
<feature type="transmembrane region" description="Helical" evidence="1">
    <location>
        <begin position="36"/>
        <end position="60"/>
    </location>
</feature>
<keyword evidence="1" id="KW-0812">Transmembrane</keyword>
<proteinExistence type="predicted"/>
<comment type="caution">
    <text evidence="2">The sequence shown here is derived from an EMBL/GenBank/DDBJ whole genome shotgun (WGS) entry which is preliminary data.</text>
</comment>
<evidence type="ECO:0000256" key="1">
    <source>
        <dbReference type="SAM" id="Phobius"/>
    </source>
</evidence>
<dbReference type="AlphaFoldDB" id="A0AAI8VZL8"/>
<evidence type="ECO:0000313" key="2">
    <source>
        <dbReference type="EMBL" id="CAJ2513988.1"/>
    </source>
</evidence>
<gene>
    <name evidence="2" type="ORF">KHLLAP_LOCUS14456</name>
</gene>
<organism evidence="2 3">
    <name type="scientific">Anthostomella pinea</name>
    <dbReference type="NCBI Taxonomy" id="933095"/>
    <lineage>
        <taxon>Eukaryota</taxon>
        <taxon>Fungi</taxon>
        <taxon>Dikarya</taxon>
        <taxon>Ascomycota</taxon>
        <taxon>Pezizomycotina</taxon>
        <taxon>Sordariomycetes</taxon>
        <taxon>Xylariomycetidae</taxon>
        <taxon>Xylariales</taxon>
        <taxon>Xylariaceae</taxon>
        <taxon>Anthostomella</taxon>
    </lineage>
</organism>
<accession>A0AAI8VZL8</accession>
<dbReference type="Gene3D" id="1.20.58.340">
    <property type="entry name" value="Magnesium transport protein CorA, transmembrane region"/>
    <property type="match status" value="1"/>
</dbReference>
<protein>
    <submittedName>
        <fullName evidence="2">Uu.00g021070.m01.CDS01</fullName>
    </submittedName>
</protein>
<sequence>MQIKRAEFLVRTVSDRRELSASRNERLSRNMEQEQIIMLIVTVVALVYLPATFVSTFFSTDVIKYQDSDNPDGTFSKTAMSRWVQVTVPLTLLTGAFAWFARKWMQDQREGDEMQPKHRSLRWHSGVKRTLLPLYEKP</sequence>
<reference evidence="2" key="1">
    <citation type="submission" date="2023-10" db="EMBL/GenBank/DDBJ databases">
        <authorList>
            <person name="Hackl T."/>
        </authorList>
    </citation>
    <scope>NUCLEOTIDE SEQUENCE</scope>
</reference>
<name>A0AAI8VZL8_9PEZI</name>